<dbReference type="Proteomes" id="UP000177152">
    <property type="component" value="Unassembled WGS sequence"/>
</dbReference>
<gene>
    <name evidence="1" type="ORF">A2633_04550</name>
</gene>
<evidence type="ECO:0000313" key="1">
    <source>
        <dbReference type="EMBL" id="OGZ93598.1"/>
    </source>
</evidence>
<evidence type="ECO:0000313" key="2">
    <source>
        <dbReference type="Proteomes" id="UP000177152"/>
    </source>
</evidence>
<comment type="caution">
    <text evidence="1">The sequence shown here is derived from an EMBL/GenBank/DDBJ whole genome shotgun (WGS) entry which is preliminary data.</text>
</comment>
<sequence>MVRGWPREKLKEIAKDKILGEHERARVEKWEDTREKYNALKNTIERLQKGFNLCMQNFDLPGRKTIYIIHGCPSKAEESMRPETRTCDKHWMLWIKGKLENIP</sequence>
<organism evidence="1 2">
    <name type="scientific">Candidatus Sungbacteria bacterium RIFCSPHIGHO2_01_FULL_47_32</name>
    <dbReference type="NCBI Taxonomy" id="1802264"/>
    <lineage>
        <taxon>Bacteria</taxon>
        <taxon>Candidatus Sungiibacteriota</taxon>
    </lineage>
</organism>
<name>A0A1G2K579_9BACT</name>
<dbReference type="AlphaFoldDB" id="A0A1G2K579"/>
<protein>
    <submittedName>
        <fullName evidence="1">Uncharacterized protein</fullName>
    </submittedName>
</protein>
<dbReference type="EMBL" id="MHQC01000056">
    <property type="protein sequence ID" value="OGZ93598.1"/>
    <property type="molecule type" value="Genomic_DNA"/>
</dbReference>
<proteinExistence type="predicted"/>
<reference evidence="1 2" key="1">
    <citation type="journal article" date="2016" name="Nat. Commun.">
        <title>Thousands of microbial genomes shed light on interconnected biogeochemical processes in an aquifer system.</title>
        <authorList>
            <person name="Anantharaman K."/>
            <person name="Brown C.T."/>
            <person name="Hug L.A."/>
            <person name="Sharon I."/>
            <person name="Castelle C.J."/>
            <person name="Probst A.J."/>
            <person name="Thomas B.C."/>
            <person name="Singh A."/>
            <person name="Wilkins M.J."/>
            <person name="Karaoz U."/>
            <person name="Brodie E.L."/>
            <person name="Williams K.H."/>
            <person name="Hubbard S.S."/>
            <person name="Banfield J.F."/>
        </authorList>
    </citation>
    <scope>NUCLEOTIDE SEQUENCE [LARGE SCALE GENOMIC DNA]</scope>
</reference>
<accession>A0A1G2K579</accession>